<feature type="coiled-coil region" evidence="1">
    <location>
        <begin position="114"/>
        <end position="141"/>
    </location>
</feature>
<gene>
    <name evidence="3" type="ORF">DERYTH_LOCUS10564</name>
</gene>
<dbReference type="EMBL" id="CAJVPY010006193">
    <property type="protein sequence ID" value="CAG8658173.1"/>
    <property type="molecule type" value="Genomic_DNA"/>
</dbReference>
<dbReference type="AlphaFoldDB" id="A0A9N9E4K0"/>
<comment type="caution">
    <text evidence="3">The sequence shown here is derived from an EMBL/GenBank/DDBJ whole genome shotgun (WGS) entry which is preliminary data.</text>
</comment>
<feature type="compositionally biased region" description="Polar residues" evidence="2">
    <location>
        <begin position="18"/>
        <end position="35"/>
    </location>
</feature>
<evidence type="ECO:0000313" key="4">
    <source>
        <dbReference type="Proteomes" id="UP000789405"/>
    </source>
</evidence>
<evidence type="ECO:0000256" key="1">
    <source>
        <dbReference type="SAM" id="Coils"/>
    </source>
</evidence>
<accession>A0A9N9E4K0</accession>
<keyword evidence="4" id="KW-1185">Reference proteome</keyword>
<keyword evidence="1" id="KW-0175">Coiled coil</keyword>
<proteinExistence type="predicted"/>
<organism evidence="3 4">
    <name type="scientific">Dentiscutata erythropus</name>
    <dbReference type="NCBI Taxonomy" id="1348616"/>
    <lineage>
        <taxon>Eukaryota</taxon>
        <taxon>Fungi</taxon>
        <taxon>Fungi incertae sedis</taxon>
        <taxon>Mucoromycota</taxon>
        <taxon>Glomeromycotina</taxon>
        <taxon>Glomeromycetes</taxon>
        <taxon>Diversisporales</taxon>
        <taxon>Gigasporaceae</taxon>
        <taxon>Dentiscutata</taxon>
    </lineage>
</organism>
<reference evidence="3" key="1">
    <citation type="submission" date="2021-06" db="EMBL/GenBank/DDBJ databases">
        <authorList>
            <person name="Kallberg Y."/>
            <person name="Tangrot J."/>
            <person name="Rosling A."/>
        </authorList>
    </citation>
    <scope>NUCLEOTIDE SEQUENCE</scope>
    <source>
        <strain evidence="3">MA453B</strain>
    </source>
</reference>
<protein>
    <submittedName>
        <fullName evidence="3">27844_t:CDS:1</fullName>
    </submittedName>
</protein>
<feature type="non-terminal residue" evidence="3">
    <location>
        <position position="1"/>
    </location>
</feature>
<feature type="region of interest" description="Disordered" evidence="2">
    <location>
        <begin position="16"/>
        <end position="35"/>
    </location>
</feature>
<evidence type="ECO:0000313" key="3">
    <source>
        <dbReference type="EMBL" id="CAG8658173.1"/>
    </source>
</evidence>
<sequence>MLYAALKLPNHTLEALKSGSSTSTKRQQNTKDPISQTFRSVSKILSTNKNNTTNKNVIDVEKDIDDIQNETAETSSRSSLNEISTNILEDPFTNTECEITNKILEQNILIMEKQKTLETTLTQLTNNVKTLESSYENLKSKTKEKEYD</sequence>
<name>A0A9N9E4K0_9GLOM</name>
<evidence type="ECO:0000256" key="2">
    <source>
        <dbReference type="SAM" id="MobiDB-lite"/>
    </source>
</evidence>
<dbReference type="Proteomes" id="UP000789405">
    <property type="component" value="Unassembled WGS sequence"/>
</dbReference>